<feature type="compositionally biased region" description="Basic and acidic residues" evidence="3">
    <location>
        <begin position="13"/>
        <end position="27"/>
    </location>
</feature>
<feature type="compositionally biased region" description="Basic and acidic residues" evidence="3">
    <location>
        <begin position="50"/>
        <end position="74"/>
    </location>
</feature>
<dbReference type="Proteomes" id="UP000278143">
    <property type="component" value="Unassembled WGS sequence"/>
</dbReference>
<evidence type="ECO:0000259" key="5">
    <source>
        <dbReference type="Pfam" id="PF22048"/>
    </source>
</evidence>
<evidence type="ECO:0000313" key="7">
    <source>
        <dbReference type="Proteomes" id="UP000278143"/>
    </source>
</evidence>
<evidence type="ECO:0000256" key="3">
    <source>
        <dbReference type="SAM" id="MobiDB-lite"/>
    </source>
</evidence>
<name>A0A4P9Z8P7_9FUNG</name>
<evidence type="ECO:0000259" key="4">
    <source>
        <dbReference type="Pfam" id="PF06244"/>
    </source>
</evidence>
<keyword evidence="2" id="KW-0175">Coiled coil</keyword>
<proteinExistence type="inferred from homology"/>
<feature type="region of interest" description="Disordered" evidence="3">
    <location>
        <begin position="1"/>
        <end position="90"/>
    </location>
</feature>
<dbReference type="PANTHER" id="PTHR21680:SF0">
    <property type="entry name" value="COILED-COIL DOMAIN-CONTAINING PROTEIN 124"/>
    <property type="match status" value="1"/>
</dbReference>
<dbReference type="PANTHER" id="PTHR21680">
    <property type="entry name" value="COILED-COIL DOMAIN-CONTAINING PROTEIN 124"/>
    <property type="match status" value="1"/>
</dbReference>
<keyword evidence="7" id="KW-1185">Reference proteome</keyword>
<dbReference type="InterPro" id="IPR054414">
    <property type="entry name" value="Ccdc124/Oxs1_C"/>
</dbReference>
<organism evidence="6 7">
    <name type="scientific">Syncephalis pseudoplumigaleata</name>
    <dbReference type="NCBI Taxonomy" id="1712513"/>
    <lineage>
        <taxon>Eukaryota</taxon>
        <taxon>Fungi</taxon>
        <taxon>Fungi incertae sedis</taxon>
        <taxon>Zoopagomycota</taxon>
        <taxon>Zoopagomycotina</taxon>
        <taxon>Zoopagomycetes</taxon>
        <taxon>Zoopagales</taxon>
        <taxon>Piptocephalidaceae</taxon>
        <taxon>Syncephalis</taxon>
    </lineage>
</organism>
<sequence>MPKKFAVNSKAAAGRERKAAQDAEKKAKQQAALEQKEEERWSQGAKKAGKKESEAEKRAELEALKEQEEKELSKMKRAPAAKQTRLEEDLGKHVGEAVPVFSADNLDDALEALEIVDDKATRPGGSGAPDRHVERRLKAAYAAYEERELPLLKQENPGLRLSQLKQLLWKQWQKSPENPLNQASLAYNATRDQEAALLQTRRDEIEARLKE</sequence>
<dbReference type="Pfam" id="PF06244">
    <property type="entry name" value="Ccdc124"/>
    <property type="match status" value="1"/>
</dbReference>
<dbReference type="GO" id="GO:0003713">
    <property type="term" value="F:transcription coactivator activity"/>
    <property type="evidence" value="ECO:0007669"/>
    <property type="project" value="TreeGrafter"/>
</dbReference>
<reference evidence="7" key="1">
    <citation type="journal article" date="2018" name="Nat. Microbiol.">
        <title>Leveraging single-cell genomics to expand the fungal tree of life.</title>
        <authorList>
            <person name="Ahrendt S.R."/>
            <person name="Quandt C.A."/>
            <person name="Ciobanu D."/>
            <person name="Clum A."/>
            <person name="Salamov A."/>
            <person name="Andreopoulos B."/>
            <person name="Cheng J.F."/>
            <person name="Woyke T."/>
            <person name="Pelin A."/>
            <person name="Henrissat B."/>
            <person name="Reynolds N.K."/>
            <person name="Benny G.L."/>
            <person name="Smith M.E."/>
            <person name="James T.Y."/>
            <person name="Grigoriev I.V."/>
        </authorList>
    </citation>
    <scope>NUCLEOTIDE SEQUENCE [LARGE SCALE GENOMIC DNA]</scope>
    <source>
        <strain evidence="7">Benny S71-1</strain>
    </source>
</reference>
<accession>A0A4P9Z8P7</accession>
<feature type="domain" description="LSO1/LSO2" evidence="5">
    <location>
        <begin position="9"/>
        <end position="73"/>
    </location>
</feature>
<feature type="domain" description="Coiled-coil" evidence="4">
    <location>
        <begin position="101"/>
        <end position="182"/>
    </location>
</feature>
<dbReference type="GO" id="GO:0006366">
    <property type="term" value="P:transcription by RNA polymerase II"/>
    <property type="evidence" value="ECO:0007669"/>
    <property type="project" value="TreeGrafter"/>
</dbReference>
<dbReference type="InterPro" id="IPR010422">
    <property type="entry name" value="Ccdc124/Oxs1"/>
</dbReference>
<dbReference type="EMBL" id="KZ989117">
    <property type="protein sequence ID" value="RKP28120.1"/>
    <property type="molecule type" value="Genomic_DNA"/>
</dbReference>
<comment type="similarity">
    <text evidence="1">Belongs to the CCDC124 family.</text>
</comment>
<dbReference type="InterPro" id="IPR054413">
    <property type="entry name" value="LSO1/2"/>
</dbReference>
<evidence type="ECO:0000313" key="6">
    <source>
        <dbReference type="EMBL" id="RKP28120.1"/>
    </source>
</evidence>
<gene>
    <name evidence="6" type="ORF">SYNPS1DRAFT_20530</name>
</gene>
<protein>
    <recommendedName>
        <fullName evidence="8">Coiled-coil domain-containing protein 124</fullName>
    </recommendedName>
</protein>
<evidence type="ECO:0000256" key="1">
    <source>
        <dbReference type="ARBA" id="ARBA00008296"/>
    </source>
</evidence>
<dbReference type="Pfam" id="PF22048">
    <property type="entry name" value="LSO1_2-like"/>
    <property type="match status" value="1"/>
</dbReference>
<dbReference type="OrthoDB" id="76412at2759"/>
<evidence type="ECO:0008006" key="8">
    <source>
        <dbReference type="Google" id="ProtNLM"/>
    </source>
</evidence>
<dbReference type="GO" id="GO:0005634">
    <property type="term" value="C:nucleus"/>
    <property type="evidence" value="ECO:0007669"/>
    <property type="project" value="TreeGrafter"/>
</dbReference>
<dbReference type="AlphaFoldDB" id="A0A4P9Z8P7"/>
<evidence type="ECO:0000256" key="2">
    <source>
        <dbReference type="ARBA" id="ARBA00023054"/>
    </source>
</evidence>